<dbReference type="Gene3D" id="3.80.10.10">
    <property type="entry name" value="Ribonuclease Inhibitor"/>
    <property type="match status" value="1"/>
</dbReference>
<name>L7FL80_ENTIV</name>
<dbReference type="Proteomes" id="UP000014680">
    <property type="component" value="Unassembled WGS sequence"/>
</dbReference>
<keyword evidence="2" id="KW-1185">Reference proteome</keyword>
<dbReference type="InterPro" id="IPR032675">
    <property type="entry name" value="LRR_dom_sf"/>
</dbReference>
<dbReference type="GeneID" id="14882615"/>
<reference evidence="1 2" key="1">
    <citation type="submission" date="2012-10" db="EMBL/GenBank/DDBJ databases">
        <authorList>
            <person name="Zafar N."/>
            <person name="Inman J."/>
            <person name="Hall N."/>
            <person name="Lorenzi H."/>
            <person name="Caler E."/>
        </authorList>
    </citation>
    <scope>NUCLEOTIDE SEQUENCE [LARGE SCALE GENOMIC DNA]</scope>
    <source>
        <strain evidence="1 2">IP1</strain>
    </source>
</reference>
<evidence type="ECO:0008006" key="3">
    <source>
        <dbReference type="Google" id="ProtNLM"/>
    </source>
</evidence>
<dbReference type="PANTHER" id="PTHR45661:SF3">
    <property type="entry name" value="IG-LIKE DOMAIN-CONTAINING PROTEIN"/>
    <property type="match status" value="1"/>
</dbReference>
<dbReference type="SUPFAM" id="SSF52058">
    <property type="entry name" value="L domain-like"/>
    <property type="match status" value="1"/>
</dbReference>
<dbReference type="KEGG" id="eiv:EIN_200750"/>
<dbReference type="PANTHER" id="PTHR45661">
    <property type="entry name" value="SURFACE ANTIGEN"/>
    <property type="match status" value="1"/>
</dbReference>
<accession>L7FL80</accession>
<proteinExistence type="predicted"/>
<dbReference type="RefSeq" id="XP_004182983.1">
    <property type="nucleotide sequence ID" value="XM_004182935.1"/>
</dbReference>
<evidence type="ECO:0000313" key="2">
    <source>
        <dbReference type="Proteomes" id="UP000014680"/>
    </source>
</evidence>
<dbReference type="EMBL" id="KB207244">
    <property type="protein sequence ID" value="ELP83637.1"/>
    <property type="molecule type" value="Genomic_DNA"/>
</dbReference>
<dbReference type="VEuPathDB" id="AmoebaDB:EIN_200750"/>
<dbReference type="OrthoDB" id="10264456at2759"/>
<dbReference type="InterPro" id="IPR053139">
    <property type="entry name" value="Surface_bspA-like"/>
</dbReference>
<dbReference type="AlphaFoldDB" id="L7FL80"/>
<dbReference type="InterPro" id="IPR026906">
    <property type="entry name" value="LRR_5"/>
</dbReference>
<evidence type="ECO:0000313" key="1">
    <source>
        <dbReference type="EMBL" id="ELP83637.1"/>
    </source>
</evidence>
<dbReference type="Pfam" id="PF13306">
    <property type="entry name" value="LRR_5"/>
    <property type="match status" value="1"/>
</dbReference>
<sequence>MSCLDGYNLMICSKYFTSITDFKTVQMVCKKFRQTTMKFHYNPIPLTHKTHSIYFSKIETLVLYSPEDDILDDLTFFARKYLYQVTYDKVATLKGNNIFCNVLYTISDRSKYGDVPSNMVTEIDKQVYTNSELTSLKLPNVLTAIGDYAFSGSTQLKELDIPPCVVTIGKYCFFNCFAIEEVVIPKGIKTLFEYTFHQCKLLKKITLNEGICTIGRGCFSYCESLNNVKIPESVTEIDHMAFASCYLLENVELNENKIKFGFSVNILLLSKTFSLGIKIFFVSVCFINYIKSYNFIINLPFKKQLIFKIHRTTDKHYRTNTFVIN</sequence>
<organism evidence="1 2">
    <name type="scientific">Entamoeba invadens IP1</name>
    <dbReference type="NCBI Taxonomy" id="370355"/>
    <lineage>
        <taxon>Eukaryota</taxon>
        <taxon>Amoebozoa</taxon>
        <taxon>Evosea</taxon>
        <taxon>Archamoebae</taxon>
        <taxon>Mastigamoebida</taxon>
        <taxon>Entamoebidae</taxon>
        <taxon>Entamoeba</taxon>
    </lineage>
</organism>
<gene>
    <name evidence="1" type="ORF">EIN_200750</name>
</gene>
<protein>
    <recommendedName>
        <fullName evidence="3">Leucine rich repeat containing protein BspA family protein</fullName>
    </recommendedName>
</protein>